<dbReference type="NCBIfam" id="TIGR01563">
    <property type="entry name" value="gp16_SPP1"/>
    <property type="match status" value="1"/>
</dbReference>
<evidence type="ECO:0000313" key="1">
    <source>
        <dbReference type="EMBL" id="MBL4918971.1"/>
    </source>
</evidence>
<dbReference type="RefSeq" id="WP_202689949.1">
    <property type="nucleotide sequence ID" value="NZ_JAESVN010000010.1"/>
</dbReference>
<accession>A0A8K0VC40</accession>
<dbReference type="InterPro" id="IPR038666">
    <property type="entry name" value="SSP1_head-tail_sf"/>
</dbReference>
<evidence type="ECO:0000313" key="2">
    <source>
        <dbReference type="Proteomes" id="UP000648908"/>
    </source>
</evidence>
<name>A0A8K0VC40_9RHOB</name>
<dbReference type="Gene3D" id="2.40.10.270">
    <property type="entry name" value="Bacteriophage SPP1 head-tail adaptor protein"/>
    <property type="match status" value="1"/>
</dbReference>
<gene>
    <name evidence="1" type="ORF">JL811_17235</name>
</gene>
<dbReference type="InterPro" id="IPR008767">
    <property type="entry name" value="Phage_SPP1_head-tail_adaptor"/>
</dbReference>
<protein>
    <submittedName>
        <fullName evidence="1">Phage head closure protein</fullName>
    </submittedName>
</protein>
<sequence>MTAGRRKYPITVQEATESLSAAGSPVFTWTDKAQLRAEIVQQGTTEFLRDFGASDETVIVFRTIWAGEITTADRVRHAGRSFNIREVVPLGRRFGIELRCIALSGVN</sequence>
<organism evidence="1 2">
    <name type="scientific">Szabonella alba</name>
    <dbReference type="NCBI Taxonomy" id="2804194"/>
    <lineage>
        <taxon>Bacteria</taxon>
        <taxon>Pseudomonadati</taxon>
        <taxon>Pseudomonadota</taxon>
        <taxon>Alphaproteobacteria</taxon>
        <taxon>Rhodobacterales</taxon>
        <taxon>Paracoccaceae</taxon>
        <taxon>Szabonella</taxon>
    </lineage>
</organism>
<dbReference type="Pfam" id="PF05521">
    <property type="entry name" value="Phage_HCP"/>
    <property type="match status" value="1"/>
</dbReference>
<reference evidence="1" key="1">
    <citation type="submission" date="2021-01" db="EMBL/GenBank/DDBJ databases">
        <title>Tabrizicola alba sp. nov. a motile alkaliphilic bacterium isolated from a soda lake.</title>
        <authorList>
            <person name="Szuroczki S."/>
            <person name="Abbaszade G."/>
            <person name="Schumann P."/>
            <person name="Toth E."/>
        </authorList>
    </citation>
    <scope>NUCLEOTIDE SEQUENCE</scope>
    <source>
        <strain evidence="1">DMG-N-6</strain>
    </source>
</reference>
<proteinExistence type="predicted"/>
<dbReference type="AlphaFoldDB" id="A0A8K0VC40"/>
<keyword evidence="2" id="KW-1185">Reference proteome</keyword>
<dbReference type="Proteomes" id="UP000648908">
    <property type="component" value="Unassembled WGS sequence"/>
</dbReference>
<dbReference type="EMBL" id="JAESVN010000010">
    <property type="protein sequence ID" value="MBL4918971.1"/>
    <property type="molecule type" value="Genomic_DNA"/>
</dbReference>
<comment type="caution">
    <text evidence="1">The sequence shown here is derived from an EMBL/GenBank/DDBJ whole genome shotgun (WGS) entry which is preliminary data.</text>
</comment>